<feature type="transmembrane region" description="Helical" evidence="12">
    <location>
        <begin position="175"/>
        <end position="197"/>
    </location>
</feature>
<dbReference type="InterPro" id="IPR053951">
    <property type="entry name" value="K_trans_N"/>
</dbReference>
<comment type="similarity">
    <text evidence="2">Belongs to the HAK/KUP transporter (TC 2.A.72) family.</text>
</comment>
<dbReference type="PANTHER" id="PTHR30540:SF79">
    <property type="entry name" value="LOW AFFINITY POTASSIUM TRANSPORT SYSTEM PROTEIN KUP"/>
    <property type="match status" value="1"/>
</dbReference>
<feature type="transmembrane region" description="Helical" evidence="12">
    <location>
        <begin position="108"/>
        <end position="135"/>
    </location>
</feature>
<dbReference type="EMBL" id="MLJW01000109">
    <property type="protein sequence ID" value="OIQ99158.1"/>
    <property type="molecule type" value="Genomic_DNA"/>
</dbReference>
<dbReference type="HAMAP" id="MF_01522">
    <property type="entry name" value="Kup"/>
    <property type="match status" value="1"/>
</dbReference>
<name>A0A1J5RT58_9ZZZZ</name>
<dbReference type="InterPro" id="IPR003855">
    <property type="entry name" value="K+_transporter"/>
</dbReference>
<sequence length="629" mass="68330">MSSHGSIGHSSQKSLALAALGVVYGDIGTSPLYTMKEVFAGSHHHPVPITPDNVLGILSLIFWALMIVVTVKYVSFIMRADNKGEGGIMALMALALRPAAEGSRRRNVILILGLFGAALFYGDGVVTPAISVLSAVEGLEIAAPGLKTFVIPVTLLVLLLLFLFQKKGTGGIGALFGPVMMLWFATLALLGVINIAAHPGVLAALDPFHGLRFLAEHPALGFFSLGAVVLALTGAEALYADMGHFGRRPIQLAWFAMVLPALVLNYFGQGALLIQHTRAIQNPFYLLAPDWALYPLVALATVATVIASQAVISGAFSITQQAIQLGYSPRLEVQHTSDREIGQIYLPGINWTLLIAVVALVLGFGSSTNLAGAYGIAVTGTMLITNILAVCVTRWLWNWAWWRALLGVLPFMCIDLAFFSANMVKVFDGGWFPLLFGLAVFLLLTTWKRGRYLLYLQLQQGALDLKPFIESLNLGGATRVPGTAVFMTPNPDAVPQALLHSLKHYKVVHERMVIVTVKVLDVPRVANAQRVTVEALANNFWRVKVYYGFMDEPDLPQALEWCAEQGLHLDMMDTSFFLSRETLISGPGTSMVRWREKLFSAMFRNAGSVTSFFKLPANRVVELGAQVVL</sequence>
<keyword evidence="10" id="KW-0406">Ion transport</keyword>
<dbReference type="AlphaFoldDB" id="A0A1J5RT58"/>
<evidence type="ECO:0000256" key="9">
    <source>
        <dbReference type="ARBA" id="ARBA00022989"/>
    </source>
</evidence>
<evidence type="ECO:0000256" key="7">
    <source>
        <dbReference type="ARBA" id="ARBA00022847"/>
    </source>
</evidence>
<comment type="caution">
    <text evidence="15">The sequence shown here is derived from an EMBL/GenBank/DDBJ whole genome shotgun (WGS) entry which is preliminary data.</text>
</comment>
<feature type="transmembrane region" description="Helical" evidence="12">
    <location>
        <begin position="15"/>
        <end position="34"/>
    </location>
</feature>
<evidence type="ECO:0000256" key="1">
    <source>
        <dbReference type="ARBA" id="ARBA00004141"/>
    </source>
</evidence>
<gene>
    <name evidence="15" type="primary">kup_11</name>
    <name evidence="15" type="ORF">GALL_187380</name>
</gene>
<keyword evidence="11 12" id="KW-0472">Membrane</keyword>
<evidence type="ECO:0000256" key="8">
    <source>
        <dbReference type="ARBA" id="ARBA00022958"/>
    </source>
</evidence>
<feature type="transmembrane region" description="Helical" evidence="12">
    <location>
        <begin position="54"/>
        <end position="74"/>
    </location>
</feature>
<evidence type="ECO:0000256" key="3">
    <source>
        <dbReference type="ARBA" id="ARBA00022448"/>
    </source>
</evidence>
<evidence type="ECO:0000259" key="14">
    <source>
        <dbReference type="Pfam" id="PF22776"/>
    </source>
</evidence>
<keyword evidence="3" id="KW-0813">Transport</keyword>
<feature type="transmembrane region" description="Helical" evidence="12">
    <location>
        <begin position="371"/>
        <end position="397"/>
    </location>
</feature>
<proteinExistence type="inferred from homology"/>
<dbReference type="InterPro" id="IPR023051">
    <property type="entry name" value="Kup"/>
</dbReference>
<evidence type="ECO:0000256" key="5">
    <source>
        <dbReference type="ARBA" id="ARBA00022538"/>
    </source>
</evidence>
<keyword evidence="5" id="KW-0633">Potassium transport</keyword>
<keyword evidence="6 12" id="KW-0812">Transmembrane</keyword>
<dbReference type="Pfam" id="PF22776">
    <property type="entry name" value="K_trans_C"/>
    <property type="match status" value="1"/>
</dbReference>
<dbReference type="GO" id="GO:0016020">
    <property type="term" value="C:membrane"/>
    <property type="evidence" value="ECO:0007669"/>
    <property type="project" value="UniProtKB-SubCell"/>
</dbReference>
<keyword evidence="9 12" id="KW-1133">Transmembrane helix</keyword>
<feature type="transmembrane region" description="Helical" evidence="12">
    <location>
        <begin position="294"/>
        <end position="323"/>
    </location>
</feature>
<keyword evidence="4" id="KW-1003">Cell membrane</keyword>
<feature type="domain" description="K+ potassium transporter C-terminal" evidence="14">
    <location>
        <begin position="481"/>
        <end position="628"/>
    </location>
</feature>
<dbReference type="GO" id="GO:0015293">
    <property type="term" value="F:symporter activity"/>
    <property type="evidence" value="ECO:0007669"/>
    <property type="project" value="UniProtKB-KW"/>
</dbReference>
<evidence type="ECO:0000256" key="12">
    <source>
        <dbReference type="SAM" id="Phobius"/>
    </source>
</evidence>
<feature type="transmembrane region" description="Helical" evidence="12">
    <location>
        <begin position="252"/>
        <end position="274"/>
    </location>
</feature>
<keyword evidence="7" id="KW-0769">Symport</keyword>
<protein>
    <submittedName>
        <fullName evidence="15">Low affinity potassium transport system protein kup</fullName>
    </submittedName>
</protein>
<dbReference type="GO" id="GO:0015079">
    <property type="term" value="F:potassium ion transmembrane transporter activity"/>
    <property type="evidence" value="ECO:0007669"/>
    <property type="project" value="InterPro"/>
</dbReference>
<dbReference type="InterPro" id="IPR053952">
    <property type="entry name" value="K_trans_C"/>
</dbReference>
<feature type="transmembrane region" description="Helical" evidence="12">
    <location>
        <begin position="430"/>
        <end position="447"/>
    </location>
</feature>
<evidence type="ECO:0000256" key="10">
    <source>
        <dbReference type="ARBA" id="ARBA00023065"/>
    </source>
</evidence>
<feature type="domain" description="K+ potassium transporter integral membrane" evidence="13">
    <location>
        <begin position="15"/>
        <end position="470"/>
    </location>
</feature>
<evidence type="ECO:0000256" key="6">
    <source>
        <dbReference type="ARBA" id="ARBA00022692"/>
    </source>
</evidence>
<feature type="transmembrane region" description="Helical" evidence="12">
    <location>
        <begin position="404"/>
        <end position="424"/>
    </location>
</feature>
<keyword evidence="8" id="KW-0630">Potassium</keyword>
<reference evidence="15" key="1">
    <citation type="submission" date="2016-10" db="EMBL/GenBank/DDBJ databases">
        <title>Sequence of Gallionella enrichment culture.</title>
        <authorList>
            <person name="Poehlein A."/>
            <person name="Muehling M."/>
            <person name="Daniel R."/>
        </authorList>
    </citation>
    <scope>NUCLEOTIDE SEQUENCE</scope>
</reference>
<feature type="transmembrane region" description="Helical" evidence="12">
    <location>
        <begin position="344"/>
        <end position="365"/>
    </location>
</feature>
<dbReference type="PANTHER" id="PTHR30540">
    <property type="entry name" value="OSMOTIC STRESS POTASSIUM TRANSPORTER"/>
    <property type="match status" value="1"/>
</dbReference>
<feature type="transmembrane region" description="Helical" evidence="12">
    <location>
        <begin position="141"/>
        <end position="163"/>
    </location>
</feature>
<feature type="transmembrane region" description="Helical" evidence="12">
    <location>
        <begin position="217"/>
        <end position="240"/>
    </location>
</feature>
<comment type="subcellular location">
    <subcellularLocation>
        <location evidence="1">Membrane</location>
        <topology evidence="1">Multi-pass membrane protein</topology>
    </subcellularLocation>
</comment>
<evidence type="ECO:0000256" key="2">
    <source>
        <dbReference type="ARBA" id="ARBA00007019"/>
    </source>
</evidence>
<evidence type="ECO:0000259" key="13">
    <source>
        <dbReference type="Pfam" id="PF02705"/>
    </source>
</evidence>
<evidence type="ECO:0000256" key="11">
    <source>
        <dbReference type="ARBA" id="ARBA00023136"/>
    </source>
</evidence>
<evidence type="ECO:0000256" key="4">
    <source>
        <dbReference type="ARBA" id="ARBA00022475"/>
    </source>
</evidence>
<organism evidence="15">
    <name type="scientific">mine drainage metagenome</name>
    <dbReference type="NCBI Taxonomy" id="410659"/>
    <lineage>
        <taxon>unclassified sequences</taxon>
        <taxon>metagenomes</taxon>
        <taxon>ecological metagenomes</taxon>
    </lineage>
</organism>
<evidence type="ECO:0000313" key="15">
    <source>
        <dbReference type="EMBL" id="OIQ99158.1"/>
    </source>
</evidence>
<accession>A0A1J5RT58</accession>
<dbReference type="Pfam" id="PF02705">
    <property type="entry name" value="K_trans"/>
    <property type="match status" value="1"/>
</dbReference>